<accession>A0A159ZW94</accession>
<reference evidence="3" key="1">
    <citation type="submission" date="2016-04" db="EMBL/GenBank/DDBJ databases">
        <authorList>
            <person name="Ray J."/>
            <person name="Price M."/>
            <person name="Deutschbauer A."/>
        </authorList>
    </citation>
    <scope>NUCLEOTIDE SEQUENCE [LARGE SCALE GENOMIC DNA]</scope>
    <source>
        <strain evidence="3">FW300-N2E2</strain>
    </source>
</reference>
<organism evidence="2 3">
    <name type="scientific">Pseudomonas fluorescens</name>
    <dbReference type="NCBI Taxonomy" id="294"/>
    <lineage>
        <taxon>Bacteria</taxon>
        <taxon>Pseudomonadati</taxon>
        <taxon>Pseudomonadota</taxon>
        <taxon>Gammaproteobacteria</taxon>
        <taxon>Pseudomonadales</taxon>
        <taxon>Pseudomonadaceae</taxon>
        <taxon>Pseudomonas</taxon>
    </lineage>
</organism>
<feature type="region of interest" description="Disordered" evidence="1">
    <location>
        <begin position="53"/>
        <end position="96"/>
    </location>
</feature>
<feature type="compositionally biased region" description="Polar residues" evidence="1">
    <location>
        <begin position="77"/>
        <end position="96"/>
    </location>
</feature>
<dbReference type="EMBL" id="CP015225">
    <property type="protein sequence ID" value="AMZ70458.1"/>
    <property type="molecule type" value="Genomic_DNA"/>
</dbReference>
<protein>
    <submittedName>
        <fullName evidence="2">Uncharacterized protein</fullName>
    </submittedName>
</protein>
<evidence type="ECO:0000256" key="1">
    <source>
        <dbReference type="SAM" id="MobiDB-lite"/>
    </source>
</evidence>
<reference evidence="2 3" key="2">
    <citation type="journal article" date="2018" name="Nature">
        <title>Mutant phenotypes for thousands of bacterial genes of unknown function.</title>
        <authorList>
            <person name="Price M.N."/>
            <person name="Wetmore K.M."/>
            <person name="Waters R.J."/>
            <person name="Callaghan M."/>
            <person name="Ray J."/>
            <person name="Liu H."/>
            <person name="Kuehl J.V."/>
            <person name="Melnyk R.A."/>
            <person name="Lamson J.S."/>
            <person name="Suh Y."/>
            <person name="Carlson H.K."/>
            <person name="Esquivel Z."/>
            <person name="Sadeeshkumar H."/>
            <person name="Chakraborty R."/>
            <person name="Zane G.M."/>
            <person name="Rubin B.E."/>
            <person name="Wall J.D."/>
            <person name="Visel A."/>
            <person name="Bristow J."/>
            <person name="Blow M.J."/>
            <person name="Arkin A.P."/>
            <person name="Deutschbauer A.M."/>
        </authorList>
    </citation>
    <scope>NUCLEOTIDE SEQUENCE [LARGE SCALE GENOMIC DNA]</scope>
    <source>
        <strain evidence="2 3">FW300-N2E2</strain>
    </source>
</reference>
<dbReference type="Proteomes" id="UP000076083">
    <property type="component" value="Chromosome"/>
</dbReference>
<dbReference type="AlphaFoldDB" id="A0A159ZW94"/>
<gene>
    <name evidence="2" type="ORF">TK06_04825</name>
</gene>
<evidence type="ECO:0000313" key="2">
    <source>
        <dbReference type="EMBL" id="AMZ70458.1"/>
    </source>
</evidence>
<evidence type="ECO:0000313" key="3">
    <source>
        <dbReference type="Proteomes" id="UP000076083"/>
    </source>
</evidence>
<sequence length="96" mass="10026">MLLQQRGSHGEISVGIEGFARAGETLSVVTQVGLSKTDINSLGVMPGECLKQGLTGGRSGGESVRYSCDVQGPGPGQQPTTDSDTTLLQGNREQHR</sequence>
<proteinExistence type="predicted"/>
<name>A0A159ZW94_PSEFL</name>